<dbReference type="Proteomes" id="UP001219568">
    <property type="component" value="Unassembled WGS sequence"/>
</dbReference>
<evidence type="ECO:0008006" key="4">
    <source>
        <dbReference type="Google" id="ProtNLM"/>
    </source>
</evidence>
<evidence type="ECO:0000256" key="1">
    <source>
        <dbReference type="SAM" id="SignalP"/>
    </source>
</evidence>
<accession>A0AAD6I8Q5</accession>
<comment type="caution">
    <text evidence="2">The sequence shown here is derived from an EMBL/GenBank/DDBJ whole genome shotgun (WGS) entry which is preliminary data.</text>
</comment>
<feature type="signal peptide" evidence="1">
    <location>
        <begin position="1"/>
        <end position="29"/>
    </location>
</feature>
<feature type="chain" id="PRO_5042054562" description="Reverse transcriptase" evidence="1">
    <location>
        <begin position="30"/>
        <end position="118"/>
    </location>
</feature>
<name>A0AAD6I8Q5_PENCN</name>
<protein>
    <recommendedName>
        <fullName evidence="4">Reverse transcriptase</fullName>
    </recommendedName>
</protein>
<reference evidence="2" key="2">
    <citation type="submission" date="2023-01" db="EMBL/GenBank/DDBJ databases">
        <authorList>
            <person name="Petersen C."/>
        </authorList>
    </citation>
    <scope>NUCLEOTIDE SEQUENCE</scope>
    <source>
        <strain evidence="2">IBT 15450</strain>
    </source>
</reference>
<organism evidence="2 3">
    <name type="scientific">Penicillium canescens</name>
    <dbReference type="NCBI Taxonomy" id="5083"/>
    <lineage>
        <taxon>Eukaryota</taxon>
        <taxon>Fungi</taxon>
        <taxon>Dikarya</taxon>
        <taxon>Ascomycota</taxon>
        <taxon>Pezizomycotina</taxon>
        <taxon>Eurotiomycetes</taxon>
        <taxon>Eurotiomycetidae</taxon>
        <taxon>Eurotiales</taxon>
        <taxon>Aspergillaceae</taxon>
        <taxon>Penicillium</taxon>
    </lineage>
</organism>
<dbReference type="EMBL" id="JAQJZL010000009">
    <property type="protein sequence ID" value="KAJ6037972.1"/>
    <property type="molecule type" value="Genomic_DNA"/>
</dbReference>
<reference evidence="2" key="1">
    <citation type="journal article" date="2023" name="IMA Fungus">
        <title>Comparative genomic study of the Penicillium genus elucidates a diverse pangenome and 15 lateral gene transfer events.</title>
        <authorList>
            <person name="Petersen C."/>
            <person name="Sorensen T."/>
            <person name="Nielsen M.R."/>
            <person name="Sondergaard T.E."/>
            <person name="Sorensen J.L."/>
            <person name="Fitzpatrick D.A."/>
            <person name="Frisvad J.C."/>
            <person name="Nielsen K.L."/>
        </authorList>
    </citation>
    <scope>NUCLEOTIDE SEQUENCE</scope>
    <source>
        <strain evidence="2">IBT 15450</strain>
    </source>
</reference>
<evidence type="ECO:0000313" key="3">
    <source>
        <dbReference type="Proteomes" id="UP001219568"/>
    </source>
</evidence>
<proteinExistence type="predicted"/>
<keyword evidence="3" id="KW-1185">Reference proteome</keyword>
<dbReference type="AlphaFoldDB" id="A0AAD6I8Q5"/>
<evidence type="ECO:0000313" key="2">
    <source>
        <dbReference type="EMBL" id="KAJ6037972.1"/>
    </source>
</evidence>
<keyword evidence="1" id="KW-0732">Signal</keyword>
<gene>
    <name evidence="2" type="ORF">N7460_007743</name>
</gene>
<sequence length="118" mass="12708">MAIKHAGVPQGSPLSSILFLFLNANPVDASITRRKGAIAFVVDYTRRTVGSSAKANTTILQQKVIPRALEWAVQASAAFEAARTLFIYFSRNQRLCQLSAVPCHMNGATVAPASRFSA</sequence>